<dbReference type="InterPro" id="IPR024747">
    <property type="entry name" value="Pyridox_Oxase-rel"/>
</dbReference>
<sequence>MNYKNLSHPAAIGKRGEPAMEIVKIPRMEKQDYDHLIEEGYVCRIAFQGEKYPYIAPFLYVFDGKFLYFLSTKYGKKIEYFRKSPYVAVEIEKYTKDLSCYTFITLRGYLEEVTDGIDKKLIRREFVKLITDRHLSNNILAALGHSPQDPPEAIALEERSLVWKLTGVKDLVALRNI</sequence>
<organism evidence="1">
    <name type="scientific">hydrocarbon metagenome</name>
    <dbReference type="NCBI Taxonomy" id="938273"/>
    <lineage>
        <taxon>unclassified sequences</taxon>
        <taxon>metagenomes</taxon>
        <taxon>ecological metagenomes</taxon>
    </lineage>
</organism>
<name>A0A0W8F109_9ZZZZ</name>
<proteinExistence type="predicted"/>
<dbReference type="Gene3D" id="2.30.110.10">
    <property type="entry name" value="Electron Transport, Fmn-binding Protein, Chain A"/>
    <property type="match status" value="1"/>
</dbReference>
<evidence type="ECO:0000313" key="1">
    <source>
        <dbReference type="EMBL" id="KUG14509.1"/>
    </source>
</evidence>
<reference evidence="1" key="1">
    <citation type="journal article" date="2015" name="Proc. Natl. Acad. Sci. U.S.A.">
        <title>Networks of energetic and metabolic interactions define dynamics in microbial communities.</title>
        <authorList>
            <person name="Embree M."/>
            <person name="Liu J.K."/>
            <person name="Al-Bassam M.M."/>
            <person name="Zengler K."/>
        </authorList>
    </citation>
    <scope>NUCLEOTIDE SEQUENCE</scope>
</reference>
<dbReference type="SUPFAM" id="SSF50475">
    <property type="entry name" value="FMN-binding split barrel"/>
    <property type="match status" value="1"/>
</dbReference>
<accession>A0A0W8F109</accession>
<dbReference type="AlphaFoldDB" id="A0A0W8F109"/>
<dbReference type="EMBL" id="LNQE01001649">
    <property type="protein sequence ID" value="KUG14509.1"/>
    <property type="molecule type" value="Genomic_DNA"/>
</dbReference>
<dbReference type="InterPro" id="IPR012349">
    <property type="entry name" value="Split_barrel_FMN-bd"/>
</dbReference>
<gene>
    <name evidence="1" type="ORF">ASZ90_015847</name>
</gene>
<evidence type="ECO:0008006" key="2">
    <source>
        <dbReference type="Google" id="ProtNLM"/>
    </source>
</evidence>
<protein>
    <recommendedName>
        <fullName evidence="2">Pyridoxamine 5'-phosphate oxidase</fullName>
    </recommendedName>
</protein>
<dbReference type="Pfam" id="PF12900">
    <property type="entry name" value="Pyridox_ox_2"/>
    <property type="match status" value="1"/>
</dbReference>
<comment type="caution">
    <text evidence="1">The sequence shown here is derived from an EMBL/GenBank/DDBJ whole genome shotgun (WGS) entry which is preliminary data.</text>
</comment>